<dbReference type="WBParaSite" id="MCU_006942-RB">
    <property type="protein sequence ID" value="MCU_006942-RB"/>
    <property type="gene ID" value="MCU_006942"/>
</dbReference>
<dbReference type="InterPro" id="IPR001680">
    <property type="entry name" value="WD40_rpt"/>
</dbReference>
<dbReference type="Gene3D" id="2.130.10.10">
    <property type="entry name" value="YVTN repeat-like/Quinoprotein amine dehydrogenase"/>
    <property type="match status" value="1"/>
</dbReference>
<dbReference type="PANTHER" id="PTHR47822">
    <property type="entry name" value="CARBOHYDRATE BINDING DOMAIN CONTAINING PROTEIN"/>
    <property type="match status" value="1"/>
</dbReference>
<protein>
    <submittedName>
        <fullName evidence="1">Coproporphyrinogen oxidase</fullName>
    </submittedName>
</protein>
<proteinExistence type="predicted"/>
<dbReference type="PANTHER" id="PTHR47822:SF2">
    <property type="entry name" value="F-BOX AND WD-40 DOMAIN PROTEIN 7"/>
    <property type="match status" value="1"/>
</dbReference>
<reference evidence="1" key="1">
    <citation type="submission" date="2019-11" db="UniProtKB">
        <authorList>
            <consortium name="WormBaseParasite"/>
        </authorList>
    </citation>
    <scope>IDENTIFICATION</scope>
</reference>
<dbReference type="SMART" id="SM00320">
    <property type="entry name" value="WD40"/>
    <property type="match status" value="2"/>
</dbReference>
<sequence length="241" mass="26806">MSRRHLENALVAGALIENGLEPAFRFSRLRFQRTLYPPNYESAADDDDKETKSESLVCCQCGAQEVCVSLIKDPKTGKVQARCKNHPQSDALMIEDDYGVHSLQFSADGRQLIAGAANTSVRAIDVAEARQQLVLRPSKWSLGMPITCLRYMPTNFYWVLGCTPHGDIFCFCPDEEGFETLLTEDQQTFCLDISPDGFELATAGKDTQIRIYGLYPGQVTGFTNPKNTIKTVNRQLNPGKS</sequence>
<dbReference type="Pfam" id="PF00400">
    <property type="entry name" value="WD40"/>
    <property type="match status" value="2"/>
</dbReference>
<dbReference type="InterPro" id="IPR015943">
    <property type="entry name" value="WD40/YVTN_repeat-like_dom_sf"/>
</dbReference>
<evidence type="ECO:0000313" key="1">
    <source>
        <dbReference type="WBParaSite" id="MCU_006942-RB"/>
    </source>
</evidence>
<name>A0A5K3FBW3_MESCO</name>
<dbReference type="AlphaFoldDB" id="A0A5K3FBW3"/>
<organism evidence="1">
    <name type="scientific">Mesocestoides corti</name>
    <name type="common">Flatworm</name>
    <dbReference type="NCBI Taxonomy" id="53468"/>
    <lineage>
        <taxon>Eukaryota</taxon>
        <taxon>Metazoa</taxon>
        <taxon>Spiralia</taxon>
        <taxon>Lophotrochozoa</taxon>
        <taxon>Platyhelminthes</taxon>
        <taxon>Cestoda</taxon>
        <taxon>Eucestoda</taxon>
        <taxon>Cyclophyllidea</taxon>
        <taxon>Mesocestoididae</taxon>
        <taxon>Mesocestoides</taxon>
    </lineage>
</organism>
<accession>A0A5K3FBW3</accession>
<dbReference type="InterPro" id="IPR011047">
    <property type="entry name" value="Quinoprotein_ADH-like_sf"/>
</dbReference>
<dbReference type="SUPFAM" id="SSF50998">
    <property type="entry name" value="Quinoprotein alcohol dehydrogenase-like"/>
    <property type="match status" value="1"/>
</dbReference>